<dbReference type="CDD" id="cd01647">
    <property type="entry name" value="RT_LTR"/>
    <property type="match status" value="1"/>
</dbReference>
<feature type="compositionally biased region" description="Basic and acidic residues" evidence="8">
    <location>
        <begin position="195"/>
        <end position="214"/>
    </location>
</feature>
<feature type="domain" description="Integrase catalytic" evidence="9">
    <location>
        <begin position="1186"/>
        <end position="1353"/>
    </location>
</feature>
<dbReference type="InterPro" id="IPR041373">
    <property type="entry name" value="RT_RNaseH"/>
</dbReference>
<dbReference type="PANTHER" id="PTHR37984:SF5">
    <property type="entry name" value="PROTEIN NYNRIN-LIKE"/>
    <property type="match status" value="1"/>
</dbReference>
<keyword evidence="2" id="KW-0808">Transferase</keyword>
<dbReference type="InterPro" id="IPR001584">
    <property type="entry name" value="Integrase_cat-core"/>
</dbReference>
<evidence type="ECO:0000256" key="7">
    <source>
        <dbReference type="ARBA" id="ARBA00022918"/>
    </source>
</evidence>
<dbReference type="PROSITE" id="PS50994">
    <property type="entry name" value="INTEGRASE"/>
    <property type="match status" value="1"/>
</dbReference>
<dbReference type="InterPro" id="IPR000477">
    <property type="entry name" value="RT_dom"/>
</dbReference>
<dbReference type="CDD" id="cd00303">
    <property type="entry name" value="retropepsin_like"/>
    <property type="match status" value="1"/>
</dbReference>
<accession>A0AAV0EQH0</accession>
<evidence type="ECO:0000256" key="3">
    <source>
        <dbReference type="ARBA" id="ARBA00022695"/>
    </source>
</evidence>
<dbReference type="Gene3D" id="1.10.340.70">
    <property type="match status" value="1"/>
</dbReference>
<dbReference type="InterPro" id="IPR043128">
    <property type="entry name" value="Rev_trsase/Diguanyl_cyclase"/>
</dbReference>
<dbReference type="InterPro" id="IPR021109">
    <property type="entry name" value="Peptidase_aspartic_dom_sf"/>
</dbReference>
<organism evidence="10 11">
    <name type="scientific">Cuscuta epithymum</name>
    <dbReference type="NCBI Taxonomy" id="186058"/>
    <lineage>
        <taxon>Eukaryota</taxon>
        <taxon>Viridiplantae</taxon>
        <taxon>Streptophyta</taxon>
        <taxon>Embryophyta</taxon>
        <taxon>Tracheophyta</taxon>
        <taxon>Spermatophyta</taxon>
        <taxon>Magnoliopsida</taxon>
        <taxon>eudicotyledons</taxon>
        <taxon>Gunneridae</taxon>
        <taxon>Pentapetalae</taxon>
        <taxon>asterids</taxon>
        <taxon>lamiids</taxon>
        <taxon>Solanales</taxon>
        <taxon>Convolvulaceae</taxon>
        <taxon>Cuscuteae</taxon>
        <taxon>Cuscuta</taxon>
        <taxon>Cuscuta subgen. Cuscuta</taxon>
    </lineage>
</organism>
<evidence type="ECO:0000256" key="8">
    <source>
        <dbReference type="SAM" id="MobiDB-lite"/>
    </source>
</evidence>
<reference evidence="10" key="1">
    <citation type="submission" date="2022-07" db="EMBL/GenBank/DDBJ databases">
        <authorList>
            <person name="Macas J."/>
            <person name="Novak P."/>
            <person name="Neumann P."/>
        </authorList>
    </citation>
    <scope>NUCLEOTIDE SEQUENCE</scope>
</reference>
<dbReference type="Gene3D" id="3.10.10.10">
    <property type="entry name" value="HIV Type 1 Reverse Transcriptase, subunit A, domain 1"/>
    <property type="match status" value="1"/>
</dbReference>
<dbReference type="Pfam" id="PF17917">
    <property type="entry name" value="RT_RNaseH"/>
    <property type="match status" value="1"/>
</dbReference>
<dbReference type="Pfam" id="PF17921">
    <property type="entry name" value="Integrase_H2C2"/>
    <property type="match status" value="1"/>
</dbReference>
<dbReference type="SUPFAM" id="SSF56672">
    <property type="entry name" value="DNA/RNA polymerases"/>
    <property type="match status" value="1"/>
</dbReference>
<dbReference type="Pfam" id="PF13650">
    <property type="entry name" value="Asp_protease_2"/>
    <property type="match status" value="1"/>
</dbReference>
<dbReference type="Gene3D" id="3.30.420.10">
    <property type="entry name" value="Ribonuclease H-like superfamily/Ribonuclease H"/>
    <property type="match status" value="1"/>
</dbReference>
<dbReference type="InterPro" id="IPR036397">
    <property type="entry name" value="RNaseH_sf"/>
</dbReference>
<dbReference type="InterPro" id="IPR050951">
    <property type="entry name" value="Retrovirus_Pol_polyprotein"/>
</dbReference>
<dbReference type="GO" id="GO:0003964">
    <property type="term" value="F:RNA-directed DNA polymerase activity"/>
    <property type="evidence" value="ECO:0007669"/>
    <property type="project" value="UniProtKB-KW"/>
</dbReference>
<dbReference type="InterPro" id="IPR043502">
    <property type="entry name" value="DNA/RNA_pol_sf"/>
</dbReference>
<dbReference type="CDD" id="cd09274">
    <property type="entry name" value="RNase_HI_RT_Ty3"/>
    <property type="match status" value="1"/>
</dbReference>
<dbReference type="EMBL" id="CAMAPF010000937">
    <property type="protein sequence ID" value="CAH9125473.1"/>
    <property type="molecule type" value="Genomic_DNA"/>
</dbReference>
<evidence type="ECO:0000256" key="1">
    <source>
        <dbReference type="ARBA" id="ARBA00012493"/>
    </source>
</evidence>
<dbReference type="SUPFAM" id="SSF53098">
    <property type="entry name" value="Ribonuclease H-like"/>
    <property type="match status" value="1"/>
</dbReference>
<feature type="region of interest" description="Disordered" evidence="8">
    <location>
        <begin position="191"/>
        <end position="221"/>
    </location>
</feature>
<dbReference type="Pfam" id="PF00078">
    <property type="entry name" value="RVT_1"/>
    <property type="match status" value="1"/>
</dbReference>
<keyword evidence="7" id="KW-0695">RNA-directed DNA polymerase</keyword>
<evidence type="ECO:0000313" key="10">
    <source>
        <dbReference type="EMBL" id="CAH9125473.1"/>
    </source>
</evidence>
<evidence type="ECO:0000313" key="11">
    <source>
        <dbReference type="Proteomes" id="UP001152523"/>
    </source>
</evidence>
<dbReference type="GO" id="GO:0015074">
    <property type="term" value="P:DNA integration"/>
    <property type="evidence" value="ECO:0007669"/>
    <property type="project" value="InterPro"/>
</dbReference>
<evidence type="ECO:0000256" key="4">
    <source>
        <dbReference type="ARBA" id="ARBA00022722"/>
    </source>
</evidence>
<dbReference type="InterPro" id="IPR012337">
    <property type="entry name" value="RNaseH-like_sf"/>
</dbReference>
<dbReference type="FunFam" id="3.30.70.270:FF:000020">
    <property type="entry name" value="Transposon Tf2-6 polyprotein-like Protein"/>
    <property type="match status" value="1"/>
</dbReference>
<keyword evidence="11" id="KW-1185">Reference proteome</keyword>
<comment type="caution">
    <text evidence="10">The sequence shown here is derived from an EMBL/GenBank/DDBJ whole genome shotgun (WGS) entry which is preliminary data.</text>
</comment>
<evidence type="ECO:0000256" key="2">
    <source>
        <dbReference type="ARBA" id="ARBA00022679"/>
    </source>
</evidence>
<dbReference type="GO" id="GO:0004519">
    <property type="term" value="F:endonuclease activity"/>
    <property type="evidence" value="ECO:0007669"/>
    <property type="project" value="UniProtKB-KW"/>
</dbReference>
<dbReference type="Pfam" id="PF00665">
    <property type="entry name" value="rve"/>
    <property type="match status" value="1"/>
</dbReference>
<feature type="compositionally biased region" description="Low complexity" evidence="8">
    <location>
        <begin position="47"/>
        <end position="77"/>
    </location>
</feature>
<name>A0AAV0EQH0_9ASTE</name>
<protein>
    <recommendedName>
        <fullName evidence="1">RNA-directed DNA polymerase</fullName>
        <ecNumber evidence="1">2.7.7.49</ecNumber>
    </recommendedName>
</protein>
<keyword evidence="4" id="KW-0540">Nuclease</keyword>
<evidence type="ECO:0000256" key="5">
    <source>
        <dbReference type="ARBA" id="ARBA00022759"/>
    </source>
</evidence>
<dbReference type="PANTHER" id="PTHR37984">
    <property type="entry name" value="PROTEIN CBG26694"/>
    <property type="match status" value="1"/>
</dbReference>
<evidence type="ECO:0000259" key="9">
    <source>
        <dbReference type="PROSITE" id="PS50994"/>
    </source>
</evidence>
<dbReference type="EC" id="2.7.7.49" evidence="1"/>
<sequence>MESKIEQKFQTALQAVLGGVKQIANVESIPNPEGDLSQQLEEVNYMNSYGNRGNNNYSNQQRWKPQTSSSQPQSGTPNFGQPKETTMEDMMQFMSKSMASMKAQNEENHHRVEASIGNLHSQFTKLDLQFEDQNMKLNQRIDTIEQYNKASIRNLEVQMGQLAQKVSSREQGKFPTTTEMNPRENVMAITTRSGKTTEDPKMPEEEETPKKQNEDGDEEHMMPPSNMANYVPPIPYPQRLKKKNDGAQYRKFLDIFTKLSINIPFAEAIAEIPSYAKFLKGILSNKKKLAEFATISLTEECSAILQNKLPPKLKDPGSFTVPCSIGKIGEVRSLCDLGASINLMPHSLFKKLGVGGLQSTTIALQLADRSIRYPIGVMEDVLVKVGKFYFPVDFLILEMEEMEIPIILGRAFLATAAALIDVKNGIVKFRVGDEEQEFHVWDSLKKHHDDPSCFNIDILDTLARECFGKIIHEDPLETCIMLGCNEKEESHELLEEVMYLQAGAPFKQFRQKFEDLGTSKSTLKPSLEVPPKPSLKTLPEHLKYAFLGDNSTFPVVISSSLTSLQEEKLLRVLKDHKTSIAWSLADIKGISPSLCMHRIFMEENHKPTVEHQRRLNPNMKEVVKEEVLKLLDYGIIYPISDSKFVSPVQVVPKKGGITVVANSKNELIPTRMVTGWRMCIDYRKLNSGTRKDHFPLPFMDEMLERVAGNEFFCFLDGFSGYFQIAISPEDQEKTTFTCPFGTFAYRRMPFGLCNAPGTFQRCVMAIFADMVGDLMEVFMDDFSVFGNSFDSCLLSLEKVLTRCEETDLALNWEKCHFMVTEGIVLGHKISPKGIEVDQAKIEVIKKLPPPHSVKAIRSFLGHAGFYRRFIKDFSKIAKPLCDLLAKDAPFEITPTRLKAFNTLKEALTSAPIITSPDWSLPFELMCDASDHAIGVVLGQRKEKKLHAIYYASRLLHDAELNYATTEKEFLAVIYAFDKFRSYLIGQKVIVYTDHSTIKYLMNKKDAKPRLIRWVLLLQEFDLEIRDKKGSENLVADHLSRLEGTPNPKEEEIRDDFPYEQIMAIKEVQLPWFTDFVNFLAKEIIPPSLTFHQRKKFLSDVKHYYWDEPYLFKHCADGIVRRCVPDEEIMSVLNHCHNLPCGGHHGPDRTAAKVLQCGLFWPTLFKDARSYVKACDRCQRTGNLSRRNEMPQNMILVVELFDVWGLDFMGPFPNSYGKSYILVAVDYVSKWVEAIALPDNTSKSVGEFVKKNIFSRFGVPRTIISDNGTHFKNAHFSGLLKKYGCNFRTGAAYHPQTNGQVEVSNREIKSILEKTVATSRKDWAIKLDDALWAYRTAYKTPLGMSPYRLVYGKSCHIPVELEHKAQWALSKLNIDSPLSKTRRMFQMAELEELRRDAYENSRIYKERAKAWHDKNINRRDFYVGQKVLLFNSRLRLFPGKLKSRWSGPFTITEVRPYGSMMIQKGDQTPFLVNGHRLKPYMEYHITSATTACPLEE</sequence>
<keyword evidence="5" id="KW-0255">Endonuclease</keyword>
<feature type="region of interest" description="Disordered" evidence="8">
    <location>
        <begin position="47"/>
        <end position="84"/>
    </location>
</feature>
<dbReference type="Proteomes" id="UP001152523">
    <property type="component" value="Unassembled WGS sequence"/>
</dbReference>
<proteinExistence type="predicted"/>
<dbReference type="FunFam" id="3.10.20.370:FF:000001">
    <property type="entry name" value="Retrovirus-related Pol polyprotein from transposon 17.6-like protein"/>
    <property type="match status" value="1"/>
</dbReference>
<dbReference type="Gene3D" id="3.30.70.270">
    <property type="match status" value="2"/>
</dbReference>
<evidence type="ECO:0000256" key="6">
    <source>
        <dbReference type="ARBA" id="ARBA00022801"/>
    </source>
</evidence>
<keyword evidence="6" id="KW-0378">Hydrolase</keyword>
<dbReference type="InterPro" id="IPR041588">
    <property type="entry name" value="Integrase_H2C2"/>
</dbReference>
<dbReference type="GO" id="GO:0016787">
    <property type="term" value="F:hydrolase activity"/>
    <property type="evidence" value="ECO:0007669"/>
    <property type="project" value="UniProtKB-KW"/>
</dbReference>
<gene>
    <name evidence="10" type="ORF">CEPIT_LOCUS26790</name>
</gene>
<dbReference type="Gene3D" id="2.40.70.10">
    <property type="entry name" value="Acid Proteases"/>
    <property type="match status" value="1"/>
</dbReference>
<dbReference type="GO" id="GO:0003676">
    <property type="term" value="F:nucleic acid binding"/>
    <property type="evidence" value="ECO:0007669"/>
    <property type="project" value="InterPro"/>
</dbReference>
<keyword evidence="3" id="KW-0548">Nucleotidyltransferase</keyword>